<protein>
    <submittedName>
        <fullName evidence="1">Uncharacterized protein</fullName>
    </submittedName>
</protein>
<evidence type="ECO:0000313" key="1">
    <source>
        <dbReference type="EMBL" id="KAA1092869.1"/>
    </source>
</evidence>
<dbReference type="Proteomes" id="UP000324748">
    <property type="component" value="Unassembled WGS sequence"/>
</dbReference>
<dbReference type="EMBL" id="VSWC01000080">
    <property type="protein sequence ID" value="KAA1092869.1"/>
    <property type="molecule type" value="Genomic_DNA"/>
</dbReference>
<accession>A0A5B0NYE2</accession>
<evidence type="ECO:0000313" key="2">
    <source>
        <dbReference type="Proteomes" id="UP000324748"/>
    </source>
</evidence>
<proteinExistence type="predicted"/>
<organism evidence="1 2">
    <name type="scientific">Puccinia graminis f. sp. tritici</name>
    <dbReference type="NCBI Taxonomy" id="56615"/>
    <lineage>
        <taxon>Eukaryota</taxon>
        <taxon>Fungi</taxon>
        <taxon>Dikarya</taxon>
        <taxon>Basidiomycota</taxon>
        <taxon>Pucciniomycotina</taxon>
        <taxon>Pucciniomycetes</taxon>
        <taxon>Pucciniales</taxon>
        <taxon>Pucciniaceae</taxon>
        <taxon>Puccinia</taxon>
    </lineage>
</organism>
<name>A0A5B0NYE2_PUCGR</name>
<comment type="caution">
    <text evidence="1">The sequence shown here is derived from an EMBL/GenBank/DDBJ whole genome shotgun (WGS) entry which is preliminary data.</text>
</comment>
<dbReference type="AlphaFoldDB" id="A0A5B0NYE2"/>
<reference evidence="1 2" key="1">
    <citation type="submission" date="2019-05" db="EMBL/GenBank/DDBJ databases">
        <title>Emergence of the Ug99 lineage of the wheat stem rust pathogen through somatic hybridization.</title>
        <authorList>
            <person name="Li F."/>
            <person name="Upadhyaya N.M."/>
            <person name="Sperschneider J."/>
            <person name="Matny O."/>
            <person name="Nguyen-Phuc H."/>
            <person name="Mago R."/>
            <person name="Raley C."/>
            <person name="Miller M.E."/>
            <person name="Silverstein K.A.T."/>
            <person name="Henningsen E."/>
            <person name="Hirsch C.D."/>
            <person name="Visser B."/>
            <person name="Pretorius Z.A."/>
            <person name="Steffenson B.J."/>
            <person name="Schwessinger B."/>
            <person name="Dodds P.N."/>
            <person name="Figueroa M."/>
        </authorList>
    </citation>
    <scope>NUCLEOTIDE SEQUENCE [LARGE SCALE GENOMIC DNA]</scope>
    <source>
        <strain evidence="1">21-0</strain>
    </source>
</reference>
<keyword evidence="2" id="KW-1185">Reference proteome</keyword>
<gene>
    <name evidence="1" type="ORF">PGT21_016724</name>
</gene>
<sequence>MKSSDQFNKRLEMSIRDDQLPRFVSKYSSDCIVFVIQGRKYACLGSAAGIPDFEYNVFSRDRHSIPIQDIGVYQIQIPPNTDTRLVLVAALPESPNKF</sequence>